<accession>A0AAD9JTC9</accession>
<reference evidence="1" key="1">
    <citation type="journal article" date="2023" name="Mol. Biol. Evol.">
        <title>Third-Generation Sequencing Reveals the Adaptive Role of the Epigenome in Three Deep-Sea Polychaetes.</title>
        <authorList>
            <person name="Perez M."/>
            <person name="Aroh O."/>
            <person name="Sun Y."/>
            <person name="Lan Y."/>
            <person name="Juniper S.K."/>
            <person name="Young C.R."/>
            <person name="Angers B."/>
            <person name="Qian P.Y."/>
        </authorList>
    </citation>
    <scope>NUCLEOTIDE SEQUENCE</scope>
    <source>
        <strain evidence="1">P08H-3</strain>
    </source>
</reference>
<proteinExistence type="predicted"/>
<dbReference type="InterPro" id="IPR012337">
    <property type="entry name" value="RNaseH-like_sf"/>
</dbReference>
<dbReference type="SUPFAM" id="SSF53098">
    <property type="entry name" value="Ribonuclease H-like"/>
    <property type="match status" value="1"/>
</dbReference>
<gene>
    <name evidence="1" type="ORF">LSH36_173g04010</name>
</gene>
<comment type="caution">
    <text evidence="1">The sequence shown here is derived from an EMBL/GenBank/DDBJ whole genome shotgun (WGS) entry which is preliminary data.</text>
</comment>
<keyword evidence="2" id="KW-1185">Reference proteome</keyword>
<sequence length="289" mass="33218">MFCDVTPDGYSFHHAALISKKRIHWDSQRNADTKQQADILISAKKEMQRGHSFHGTIRTYKLPRDTEGIATDHQVVKPSVEYCWTITLVQDERSGIHNEPIVASCHSCLESIKIVKDKFDYVVTSVVTANARKMDKMRYDLKEDDSSLVVYGCSAHLLNLLCQDITPSFVMNHVVETQRYFRDHHKPNAWLTDCPGTVKPQLPIETRWKSQLTCIDAVIKNKSSYMNIVHEHKDDMIRNLAGRFRTLGVALYKAESGSQSIADLCHMWLPLQQDRLLDPHCDVVKKRRN</sequence>
<evidence type="ECO:0000313" key="2">
    <source>
        <dbReference type="Proteomes" id="UP001208570"/>
    </source>
</evidence>
<dbReference type="AlphaFoldDB" id="A0AAD9JTC9"/>
<organism evidence="1 2">
    <name type="scientific">Paralvinella palmiformis</name>
    <dbReference type="NCBI Taxonomy" id="53620"/>
    <lineage>
        <taxon>Eukaryota</taxon>
        <taxon>Metazoa</taxon>
        <taxon>Spiralia</taxon>
        <taxon>Lophotrochozoa</taxon>
        <taxon>Annelida</taxon>
        <taxon>Polychaeta</taxon>
        <taxon>Sedentaria</taxon>
        <taxon>Canalipalpata</taxon>
        <taxon>Terebellida</taxon>
        <taxon>Terebelliformia</taxon>
        <taxon>Alvinellidae</taxon>
        <taxon>Paralvinella</taxon>
    </lineage>
</organism>
<name>A0AAD9JTC9_9ANNE</name>
<evidence type="ECO:0000313" key="1">
    <source>
        <dbReference type="EMBL" id="KAK2158300.1"/>
    </source>
</evidence>
<dbReference type="Proteomes" id="UP001208570">
    <property type="component" value="Unassembled WGS sequence"/>
</dbReference>
<dbReference type="EMBL" id="JAODUP010000173">
    <property type="protein sequence ID" value="KAK2158300.1"/>
    <property type="molecule type" value="Genomic_DNA"/>
</dbReference>
<protein>
    <recommendedName>
        <fullName evidence="3">DUF659 domain-containing protein</fullName>
    </recommendedName>
</protein>
<evidence type="ECO:0008006" key="3">
    <source>
        <dbReference type="Google" id="ProtNLM"/>
    </source>
</evidence>